<dbReference type="Proteomes" id="UP000789901">
    <property type="component" value="Unassembled WGS sequence"/>
</dbReference>
<dbReference type="EMBL" id="CAJVQB010006520">
    <property type="protein sequence ID" value="CAG8685697.1"/>
    <property type="molecule type" value="Genomic_DNA"/>
</dbReference>
<evidence type="ECO:0000313" key="3">
    <source>
        <dbReference type="Proteomes" id="UP000789901"/>
    </source>
</evidence>
<feature type="region of interest" description="Disordered" evidence="1">
    <location>
        <begin position="156"/>
        <end position="176"/>
    </location>
</feature>
<reference evidence="2 3" key="1">
    <citation type="submission" date="2021-06" db="EMBL/GenBank/DDBJ databases">
        <authorList>
            <person name="Kallberg Y."/>
            <person name="Tangrot J."/>
            <person name="Rosling A."/>
        </authorList>
    </citation>
    <scope>NUCLEOTIDE SEQUENCE [LARGE SCALE GENOMIC DNA]</scope>
    <source>
        <strain evidence="2 3">120-4 pot B 10/14</strain>
    </source>
</reference>
<feature type="compositionally biased region" description="Polar residues" evidence="1">
    <location>
        <begin position="226"/>
        <end position="235"/>
    </location>
</feature>
<proteinExistence type="predicted"/>
<organism evidence="2 3">
    <name type="scientific">Gigaspora margarita</name>
    <dbReference type="NCBI Taxonomy" id="4874"/>
    <lineage>
        <taxon>Eukaryota</taxon>
        <taxon>Fungi</taxon>
        <taxon>Fungi incertae sedis</taxon>
        <taxon>Mucoromycota</taxon>
        <taxon>Glomeromycotina</taxon>
        <taxon>Glomeromycetes</taxon>
        <taxon>Diversisporales</taxon>
        <taxon>Gigasporaceae</taxon>
        <taxon>Gigaspora</taxon>
    </lineage>
</organism>
<feature type="non-terminal residue" evidence="2">
    <location>
        <position position="1"/>
    </location>
</feature>
<name>A0ABN7UVP3_GIGMA</name>
<feature type="compositionally biased region" description="Basic and acidic residues" evidence="1">
    <location>
        <begin position="21"/>
        <end position="41"/>
    </location>
</feature>
<comment type="caution">
    <text evidence="2">The sequence shown here is derived from an EMBL/GenBank/DDBJ whole genome shotgun (WGS) entry which is preliminary data.</text>
</comment>
<gene>
    <name evidence="2" type="ORF">GMARGA_LOCUS11242</name>
</gene>
<evidence type="ECO:0000313" key="2">
    <source>
        <dbReference type="EMBL" id="CAG8685697.1"/>
    </source>
</evidence>
<feature type="region of interest" description="Disordered" evidence="1">
    <location>
        <begin position="193"/>
        <end position="235"/>
    </location>
</feature>
<sequence length="235" mass="26878">LQNKKVMITEVLELYYDSRVPNKDGVKDTTREKRELKEKKPVKLGPNIALHKSRSENKTIGTLTNKNEEEKMDHIDATNKPVIKKAKHEAYEPYQDFAEINLDDKVNDLKIGTEREETFDTSNIPESEGLILNLIKNSPEVTLAEALIYYQRSNDDNEDGETIFDTESKGNAPGEEDYRKFVEIEKAVATKLGKEKKKEKELEDAPTRPGDNRNNETKKKIKKRQLGTTIGVTKD</sequence>
<feature type="compositionally biased region" description="Basic and acidic residues" evidence="1">
    <location>
        <begin position="193"/>
        <end position="218"/>
    </location>
</feature>
<evidence type="ECO:0000256" key="1">
    <source>
        <dbReference type="SAM" id="MobiDB-lite"/>
    </source>
</evidence>
<keyword evidence="3" id="KW-1185">Reference proteome</keyword>
<protein>
    <submittedName>
        <fullName evidence="2">25453_t:CDS:1</fullName>
    </submittedName>
</protein>
<accession>A0ABN7UVP3</accession>
<feature type="region of interest" description="Disordered" evidence="1">
    <location>
        <begin position="21"/>
        <end position="56"/>
    </location>
</feature>